<proteinExistence type="inferred from homology"/>
<sequence length="408" mass="44487">GDITTPIPGQQEMSFGLVRMQVEQGDICQEKTDVVVSTEFVQCCNFNGNSIFPKGFFAVGHALEKAGGANVRTDCQSSWDKRVNEVLVKAGGKLKCKKIIHMVCPDAKSMKGRVLECLQQAESNGLTSVAFPAIGTGGFGVSAADAARETVQAIEDFALKHNPRSVKLVRVTVFQASMVAEFQRALQTALLKAPVAPTAGAAAAADVIKVPDHWATLPSGTTGAHIDKLQPTSLEFKEVEKKFLASVGSKPQIVSISRVQNEAKYKAYMFELKEREKRLGKGSIEKVLYHGTSPEVVDNINEGGFNRSYCGKNATYFGKGMYFARNASYSAQEKYSTPDSQGNKYIYQSRVIVGEYTKGEPNIVEPPPKNPSNAAIRYDSVVDNVANPGIFVVFRDNEAYPEYLIVFK</sequence>
<dbReference type="GO" id="GO:0005634">
    <property type="term" value="C:nucleus"/>
    <property type="evidence" value="ECO:0007669"/>
    <property type="project" value="UniProtKB-SubCell"/>
</dbReference>
<dbReference type="InParanoid" id="C3YS36"/>
<feature type="domain" description="Macro" evidence="9">
    <location>
        <begin position="1"/>
        <end position="190"/>
    </location>
</feature>
<comment type="subcellular location">
    <subcellularLocation>
        <location evidence="1">Nucleus</location>
    </subcellularLocation>
</comment>
<evidence type="ECO:0000256" key="4">
    <source>
        <dbReference type="ARBA" id="ARBA00023027"/>
    </source>
</evidence>
<keyword evidence="4 7" id="KW-0520">NAD</keyword>
<feature type="non-terminal residue" evidence="10">
    <location>
        <position position="1"/>
    </location>
</feature>
<dbReference type="SUPFAM" id="SSF56399">
    <property type="entry name" value="ADP-ribosylation"/>
    <property type="match status" value="1"/>
</dbReference>
<dbReference type="STRING" id="7739.C3YS36"/>
<evidence type="ECO:0000256" key="5">
    <source>
        <dbReference type="ARBA" id="ARBA00023242"/>
    </source>
</evidence>
<dbReference type="Pfam" id="PF00644">
    <property type="entry name" value="PARP"/>
    <property type="match status" value="1"/>
</dbReference>
<organism>
    <name type="scientific">Branchiostoma floridae</name>
    <name type="common">Florida lancelet</name>
    <name type="synonym">Amphioxus</name>
    <dbReference type="NCBI Taxonomy" id="7739"/>
    <lineage>
        <taxon>Eukaryota</taxon>
        <taxon>Metazoa</taxon>
        <taxon>Chordata</taxon>
        <taxon>Cephalochordata</taxon>
        <taxon>Leptocardii</taxon>
        <taxon>Amphioxiformes</taxon>
        <taxon>Branchiostomatidae</taxon>
        <taxon>Branchiostoma</taxon>
    </lineage>
</organism>
<dbReference type="GO" id="GO:0003950">
    <property type="term" value="F:NAD+ poly-ADP-ribosyltransferase activity"/>
    <property type="evidence" value="ECO:0007669"/>
    <property type="project" value="UniProtKB-UniRule"/>
</dbReference>
<evidence type="ECO:0000256" key="6">
    <source>
        <dbReference type="ARBA" id="ARBA00024347"/>
    </source>
</evidence>
<dbReference type="AlphaFoldDB" id="C3YS36"/>
<dbReference type="CDD" id="cd01439">
    <property type="entry name" value="TCCD_inducible_PARP_like"/>
    <property type="match status" value="1"/>
</dbReference>
<dbReference type="InterPro" id="IPR002589">
    <property type="entry name" value="Macro_dom"/>
</dbReference>
<dbReference type="PANTHER" id="PTHR14453:SF67">
    <property type="entry name" value="POLY [ADP-RIBOSE] POLYMERASE"/>
    <property type="match status" value="1"/>
</dbReference>
<dbReference type="PANTHER" id="PTHR14453">
    <property type="entry name" value="PARP/ZINC FINGER CCCH TYPE DOMAIN CONTAINING PROTEIN"/>
    <property type="match status" value="1"/>
</dbReference>
<comment type="similarity">
    <text evidence="6">Belongs to the ARTD/PARP family.</text>
</comment>
<dbReference type="SMART" id="SM00506">
    <property type="entry name" value="A1pp"/>
    <property type="match status" value="1"/>
</dbReference>
<accession>C3YS36</accession>
<evidence type="ECO:0000259" key="9">
    <source>
        <dbReference type="PROSITE" id="PS51154"/>
    </source>
</evidence>
<dbReference type="InterPro" id="IPR043472">
    <property type="entry name" value="Macro_dom-like"/>
</dbReference>
<dbReference type="FunFam" id="3.90.228.10:FF:000008">
    <property type="entry name" value="Poly [ADP-ribose] polymerase"/>
    <property type="match status" value="1"/>
</dbReference>
<dbReference type="PROSITE" id="PS51154">
    <property type="entry name" value="MACRO"/>
    <property type="match status" value="1"/>
</dbReference>
<feature type="domain" description="PARP catalytic" evidence="8">
    <location>
        <begin position="210"/>
        <end position="408"/>
    </location>
</feature>
<dbReference type="Gene3D" id="3.40.220.10">
    <property type="entry name" value="Leucine Aminopeptidase, subunit E, domain 1"/>
    <property type="match status" value="1"/>
</dbReference>
<keyword evidence="5" id="KW-0539">Nucleus</keyword>
<dbReference type="InterPro" id="IPR012317">
    <property type="entry name" value="Poly(ADP-ribose)pol_cat_dom"/>
</dbReference>
<evidence type="ECO:0000256" key="7">
    <source>
        <dbReference type="RuleBase" id="RU362114"/>
    </source>
</evidence>
<gene>
    <name evidence="10" type="ORF">BRAFLDRAFT_215034</name>
</gene>
<dbReference type="EMBL" id="GG666548">
    <property type="protein sequence ID" value="EEN56941.1"/>
    <property type="molecule type" value="Genomic_DNA"/>
</dbReference>
<name>C3YS36_BRAFL</name>
<dbReference type="eggNOG" id="KOG2633">
    <property type="taxonomic scope" value="Eukaryota"/>
</dbReference>
<evidence type="ECO:0000313" key="10">
    <source>
        <dbReference type="EMBL" id="EEN56941.1"/>
    </source>
</evidence>
<reference evidence="10" key="1">
    <citation type="journal article" date="2008" name="Nature">
        <title>The amphioxus genome and the evolution of the chordate karyotype.</title>
        <authorList>
            <consortium name="US DOE Joint Genome Institute (JGI-PGF)"/>
            <person name="Putnam N.H."/>
            <person name="Butts T."/>
            <person name="Ferrier D.E.K."/>
            <person name="Furlong R.F."/>
            <person name="Hellsten U."/>
            <person name="Kawashima T."/>
            <person name="Robinson-Rechavi M."/>
            <person name="Shoguchi E."/>
            <person name="Terry A."/>
            <person name="Yu J.-K."/>
            <person name="Benito-Gutierrez E.L."/>
            <person name="Dubchak I."/>
            <person name="Garcia-Fernandez J."/>
            <person name="Gibson-Brown J.J."/>
            <person name="Grigoriev I.V."/>
            <person name="Horton A.C."/>
            <person name="de Jong P.J."/>
            <person name="Jurka J."/>
            <person name="Kapitonov V.V."/>
            <person name="Kohara Y."/>
            <person name="Kuroki Y."/>
            <person name="Lindquist E."/>
            <person name="Lucas S."/>
            <person name="Osoegawa K."/>
            <person name="Pennacchio L.A."/>
            <person name="Salamov A.A."/>
            <person name="Satou Y."/>
            <person name="Sauka-Spengler T."/>
            <person name="Schmutz J."/>
            <person name="Shin-I T."/>
            <person name="Toyoda A."/>
            <person name="Bronner-Fraser M."/>
            <person name="Fujiyama A."/>
            <person name="Holland L.Z."/>
            <person name="Holland P.W.H."/>
            <person name="Satoh N."/>
            <person name="Rokhsar D.S."/>
        </authorList>
    </citation>
    <scope>NUCLEOTIDE SEQUENCE [LARGE SCALE GENOMIC DNA]</scope>
    <source>
        <strain evidence="10">S238N-H82</strain>
        <tissue evidence="10">Testes</tissue>
    </source>
</reference>
<dbReference type="Gene3D" id="3.90.228.10">
    <property type="match status" value="1"/>
</dbReference>
<dbReference type="PROSITE" id="PS51059">
    <property type="entry name" value="PARP_CATALYTIC"/>
    <property type="match status" value="1"/>
</dbReference>
<keyword evidence="2 7" id="KW-0328">Glycosyltransferase</keyword>
<dbReference type="InterPro" id="IPR052056">
    <property type="entry name" value="Mono-ARTD/PARP"/>
</dbReference>
<dbReference type="SUPFAM" id="SSF52949">
    <property type="entry name" value="Macro domain-like"/>
    <property type="match status" value="1"/>
</dbReference>
<protein>
    <recommendedName>
        <fullName evidence="7">Poly [ADP-ribose] polymerase</fullName>
        <shortName evidence="7">PARP</shortName>
        <ecNumber evidence="7">2.4.2.-</ecNumber>
    </recommendedName>
</protein>
<evidence type="ECO:0000256" key="2">
    <source>
        <dbReference type="ARBA" id="ARBA00022676"/>
    </source>
</evidence>
<evidence type="ECO:0000256" key="1">
    <source>
        <dbReference type="ARBA" id="ARBA00004123"/>
    </source>
</evidence>
<evidence type="ECO:0000259" key="8">
    <source>
        <dbReference type="PROSITE" id="PS51059"/>
    </source>
</evidence>
<keyword evidence="3 7" id="KW-0808">Transferase</keyword>
<dbReference type="EC" id="2.4.2.-" evidence="7"/>
<dbReference type="Pfam" id="PF01661">
    <property type="entry name" value="Macro"/>
    <property type="match status" value="1"/>
</dbReference>
<evidence type="ECO:0000256" key="3">
    <source>
        <dbReference type="ARBA" id="ARBA00022679"/>
    </source>
</evidence>